<sequence length="76" mass="8501">MKIEGGRASDETVSEVLPEELRLDATPPLPIPTATSARSKTLRDPLDVCPAFQLTLMFDVKYDNRSTCMQYSKPEK</sequence>
<feature type="region of interest" description="Disordered" evidence="1">
    <location>
        <begin position="1"/>
        <end position="42"/>
    </location>
</feature>
<reference evidence="2 3" key="1">
    <citation type="submission" date="2018-11" db="EMBL/GenBank/DDBJ databases">
        <authorList>
            <consortium name="Pathogen Informatics"/>
        </authorList>
    </citation>
    <scope>NUCLEOTIDE SEQUENCE [LARGE SCALE GENOMIC DNA]</scope>
</reference>
<accession>A0A3P7MJR6</accession>
<evidence type="ECO:0000313" key="2">
    <source>
        <dbReference type="EMBL" id="VDN22728.1"/>
    </source>
</evidence>
<proteinExistence type="predicted"/>
<feature type="compositionally biased region" description="Basic and acidic residues" evidence="1">
    <location>
        <begin position="1"/>
        <end position="10"/>
    </location>
</feature>
<keyword evidence="3" id="KW-1185">Reference proteome</keyword>
<organism evidence="2 3">
    <name type="scientific">Cylicostephanus goldi</name>
    <name type="common">Nematode worm</name>
    <dbReference type="NCBI Taxonomy" id="71465"/>
    <lineage>
        <taxon>Eukaryota</taxon>
        <taxon>Metazoa</taxon>
        <taxon>Ecdysozoa</taxon>
        <taxon>Nematoda</taxon>
        <taxon>Chromadorea</taxon>
        <taxon>Rhabditida</taxon>
        <taxon>Rhabditina</taxon>
        <taxon>Rhabditomorpha</taxon>
        <taxon>Strongyloidea</taxon>
        <taxon>Strongylidae</taxon>
        <taxon>Cylicostephanus</taxon>
    </lineage>
</organism>
<dbReference type="AlphaFoldDB" id="A0A3P7MJR6"/>
<evidence type="ECO:0000313" key="3">
    <source>
        <dbReference type="Proteomes" id="UP000271889"/>
    </source>
</evidence>
<dbReference type="EMBL" id="UYRV01106738">
    <property type="protein sequence ID" value="VDN22728.1"/>
    <property type="molecule type" value="Genomic_DNA"/>
</dbReference>
<protein>
    <submittedName>
        <fullName evidence="2">Uncharacterized protein</fullName>
    </submittedName>
</protein>
<evidence type="ECO:0000256" key="1">
    <source>
        <dbReference type="SAM" id="MobiDB-lite"/>
    </source>
</evidence>
<dbReference type="Proteomes" id="UP000271889">
    <property type="component" value="Unassembled WGS sequence"/>
</dbReference>
<gene>
    <name evidence="2" type="ORF">CGOC_LOCUS9384</name>
</gene>
<name>A0A3P7MJR6_CYLGO</name>